<keyword evidence="2" id="KW-1185">Reference proteome</keyword>
<proteinExistence type="predicted"/>
<sequence length="271" mass="30382">MLGLYVATPGLSRSDVVRITEKDEQTVGNLLSNTTTAGQLQRKPLHLSPLTHLGFDNLFEESYIIHPDILYRLILRDAIPIARVSLPSPHVPRFKFQSSCSIFNPEHIKCVDYMLGSHSFSKLCAEHPSPFSPTTMLADRPDYPSPATDAAMHCLRTFLKHFNNIFSFFEADEITTVFQHHFDRTQPSRSGGHAAVNMVCACALWMTDDAQNRASEKLFHTALRMLPDVLMEVPDSVSIGALLLMVCSFYHRGAVDTDLVSYPGHLPHINF</sequence>
<organism evidence="1 2">
    <name type="scientific">Phomopsis amygdali</name>
    <name type="common">Fusicoccum amygdali</name>
    <dbReference type="NCBI Taxonomy" id="1214568"/>
    <lineage>
        <taxon>Eukaryota</taxon>
        <taxon>Fungi</taxon>
        <taxon>Dikarya</taxon>
        <taxon>Ascomycota</taxon>
        <taxon>Pezizomycotina</taxon>
        <taxon>Sordariomycetes</taxon>
        <taxon>Sordariomycetidae</taxon>
        <taxon>Diaporthales</taxon>
        <taxon>Diaporthaceae</taxon>
        <taxon>Diaporthe</taxon>
    </lineage>
</organism>
<evidence type="ECO:0000313" key="1">
    <source>
        <dbReference type="EMBL" id="KAK2608199.1"/>
    </source>
</evidence>
<evidence type="ECO:0000313" key="2">
    <source>
        <dbReference type="Proteomes" id="UP001265746"/>
    </source>
</evidence>
<dbReference type="CDD" id="cd12148">
    <property type="entry name" value="fungal_TF_MHR"/>
    <property type="match status" value="1"/>
</dbReference>
<gene>
    <name evidence="1" type="ORF">N8I77_006823</name>
</gene>
<evidence type="ECO:0008006" key="3">
    <source>
        <dbReference type="Google" id="ProtNLM"/>
    </source>
</evidence>
<dbReference type="Proteomes" id="UP001265746">
    <property type="component" value="Unassembled WGS sequence"/>
</dbReference>
<accession>A0AAD9W4Z3</accession>
<dbReference type="AlphaFoldDB" id="A0AAD9W4Z3"/>
<protein>
    <recommendedName>
        <fullName evidence="3">Transcription factor domain-containing protein</fullName>
    </recommendedName>
</protein>
<comment type="caution">
    <text evidence="1">The sequence shown here is derived from an EMBL/GenBank/DDBJ whole genome shotgun (WGS) entry which is preliminary data.</text>
</comment>
<dbReference type="EMBL" id="JAUJFL010000003">
    <property type="protein sequence ID" value="KAK2608199.1"/>
    <property type="molecule type" value="Genomic_DNA"/>
</dbReference>
<reference evidence="1" key="1">
    <citation type="submission" date="2023-06" db="EMBL/GenBank/DDBJ databases">
        <authorList>
            <person name="Noh H."/>
        </authorList>
    </citation>
    <scope>NUCLEOTIDE SEQUENCE</scope>
    <source>
        <strain evidence="1">DUCC20226</strain>
    </source>
</reference>
<name>A0AAD9W4Z3_PHOAM</name>